<evidence type="ECO:0000313" key="3">
    <source>
        <dbReference type="Proteomes" id="UP000028542"/>
    </source>
</evidence>
<proteinExistence type="predicted"/>
<keyword evidence="1" id="KW-0472">Membrane</keyword>
<keyword evidence="1" id="KW-0812">Transmembrane</keyword>
<reference evidence="2 3" key="1">
    <citation type="submission" date="2014-07" db="EMBL/GenBank/DDBJ databases">
        <title>Draft genome of Clostridium sulfidigenes 113A isolated from sediments associated with methane hydrate from Krishna Godavari basin.</title>
        <authorList>
            <person name="Honkalas V.S."/>
            <person name="Dabir A.P."/>
            <person name="Arora P."/>
            <person name="Dhakephalkar P.K."/>
        </authorList>
    </citation>
    <scope>NUCLEOTIDE SEQUENCE [LARGE SCALE GENOMIC DNA]</scope>
    <source>
        <strain evidence="2 3">113A</strain>
    </source>
</reference>
<dbReference type="STRING" id="318464.IO99_09115"/>
<dbReference type="InterPro" id="IPR019074">
    <property type="entry name" value="YabQ"/>
</dbReference>
<dbReference type="EMBL" id="JPMD01000021">
    <property type="protein sequence ID" value="KEZ86523.1"/>
    <property type="molecule type" value="Genomic_DNA"/>
</dbReference>
<keyword evidence="1" id="KW-1133">Transmembrane helix</keyword>
<name>A0A084JC39_9CLOT</name>
<gene>
    <name evidence="2" type="ORF">IO99_09115</name>
</gene>
<organism evidence="2 3">
    <name type="scientific">Clostridium sulfidigenes</name>
    <dbReference type="NCBI Taxonomy" id="318464"/>
    <lineage>
        <taxon>Bacteria</taxon>
        <taxon>Bacillati</taxon>
        <taxon>Bacillota</taxon>
        <taxon>Clostridia</taxon>
        <taxon>Eubacteriales</taxon>
        <taxon>Clostridiaceae</taxon>
        <taxon>Clostridium</taxon>
    </lineage>
</organism>
<protein>
    <submittedName>
        <fullName evidence="2">Spore cortex biosynthesis protein YabQ</fullName>
    </submittedName>
</protein>
<accession>A0A084JC39</accession>
<dbReference type="eggNOG" id="ENOG50339JQ">
    <property type="taxonomic scope" value="Bacteria"/>
</dbReference>
<dbReference type="RefSeq" id="WP_035132492.1">
    <property type="nucleotide sequence ID" value="NZ_JPMD01000021.1"/>
</dbReference>
<feature type="transmembrane region" description="Helical" evidence="1">
    <location>
        <begin position="41"/>
        <end position="61"/>
    </location>
</feature>
<feature type="transmembrane region" description="Helical" evidence="1">
    <location>
        <begin position="92"/>
        <end position="116"/>
    </location>
</feature>
<dbReference type="Pfam" id="PF09578">
    <property type="entry name" value="Spore_YabQ"/>
    <property type="match status" value="1"/>
</dbReference>
<feature type="transmembrane region" description="Helical" evidence="1">
    <location>
        <begin position="9"/>
        <end position="29"/>
    </location>
</feature>
<keyword evidence="3" id="KW-1185">Reference proteome</keyword>
<sequence length="130" mass="15438">MIFDMGRQIALFIFSLLSGMLVGIFFDVYRVIRGFEEPGTIITAIQDMLFWILTGIIVFIFMMYTNYAYMSFNVFVYNLIGLFIYFKLFSNIFILAYGSILNAILTFFRVIFYYIFYPIRIIFSKITKKI</sequence>
<comment type="caution">
    <text evidence="2">The sequence shown here is derived from an EMBL/GenBank/DDBJ whole genome shotgun (WGS) entry which is preliminary data.</text>
</comment>
<evidence type="ECO:0000256" key="1">
    <source>
        <dbReference type="SAM" id="Phobius"/>
    </source>
</evidence>
<dbReference type="AlphaFoldDB" id="A0A084JC39"/>
<evidence type="ECO:0000313" key="2">
    <source>
        <dbReference type="EMBL" id="KEZ86523.1"/>
    </source>
</evidence>
<feature type="transmembrane region" description="Helical" evidence="1">
    <location>
        <begin position="68"/>
        <end position="86"/>
    </location>
</feature>
<dbReference type="NCBIfam" id="TIGR02893">
    <property type="entry name" value="spore_yabQ"/>
    <property type="match status" value="1"/>
</dbReference>
<dbReference type="Proteomes" id="UP000028542">
    <property type="component" value="Unassembled WGS sequence"/>
</dbReference>